<organism evidence="2 3">
    <name type="scientific">Mollisia scopiformis</name>
    <name type="common">Conifer needle endophyte fungus</name>
    <name type="synonym">Phialocephala scopiformis</name>
    <dbReference type="NCBI Taxonomy" id="149040"/>
    <lineage>
        <taxon>Eukaryota</taxon>
        <taxon>Fungi</taxon>
        <taxon>Dikarya</taxon>
        <taxon>Ascomycota</taxon>
        <taxon>Pezizomycotina</taxon>
        <taxon>Leotiomycetes</taxon>
        <taxon>Helotiales</taxon>
        <taxon>Mollisiaceae</taxon>
        <taxon>Mollisia</taxon>
    </lineage>
</organism>
<dbReference type="GeneID" id="28819483"/>
<accession>A0A194WWL6</accession>
<dbReference type="Proteomes" id="UP000070700">
    <property type="component" value="Unassembled WGS sequence"/>
</dbReference>
<dbReference type="InParanoid" id="A0A194WWL6"/>
<feature type="region of interest" description="Disordered" evidence="1">
    <location>
        <begin position="161"/>
        <end position="185"/>
    </location>
</feature>
<dbReference type="AlphaFoldDB" id="A0A194WWL6"/>
<sequence length="185" mass="21258">MASFPNNYTHRKVADTAAKACEICYKPSTSVLVTPENKDFFYVCPAHLKDKGFCNPIIDEAAVAAKKKREMEAEVQRVKQEFEEKQKKKKEKEKGAKDKNKDKDKDAEGEKSETKDEKKSDEKVRPVLSQPATSPSPEEEPRVFSLQKAFYQLRIDKKRNAEVAKRNRERLQNPNLFPQVPKGFP</sequence>
<feature type="region of interest" description="Disordered" evidence="1">
    <location>
        <begin position="68"/>
        <end position="145"/>
    </location>
</feature>
<name>A0A194WWL6_MOLSC</name>
<dbReference type="Pfam" id="PF08432">
    <property type="entry name" value="Vfa1"/>
    <property type="match status" value="1"/>
</dbReference>
<proteinExistence type="predicted"/>
<reference evidence="2 3" key="1">
    <citation type="submission" date="2015-10" db="EMBL/GenBank/DDBJ databases">
        <title>Full genome of DAOMC 229536 Phialocephala scopiformis, a fungal endophyte of spruce producing the potent anti-insectan compound rugulosin.</title>
        <authorList>
            <consortium name="DOE Joint Genome Institute"/>
            <person name="Walker A.K."/>
            <person name="Frasz S.L."/>
            <person name="Seifert K.A."/>
            <person name="Miller J.D."/>
            <person name="Mondo S.J."/>
            <person name="Labutti K."/>
            <person name="Lipzen A."/>
            <person name="Dockter R."/>
            <person name="Kennedy M."/>
            <person name="Grigoriev I.V."/>
            <person name="Spatafora J.W."/>
        </authorList>
    </citation>
    <scope>NUCLEOTIDE SEQUENCE [LARGE SCALE GENOMIC DNA]</scope>
    <source>
        <strain evidence="2 3">CBS 120377</strain>
    </source>
</reference>
<dbReference type="OrthoDB" id="2158714at2759"/>
<dbReference type="GO" id="GO:0005768">
    <property type="term" value="C:endosome"/>
    <property type="evidence" value="ECO:0007669"/>
    <property type="project" value="TreeGrafter"/>
</dbReference>
<dbReference type="RefSeq" id="XP_018066429.1">
    <property type="nucleotide sequence ID" value="XM_018209757.1"/>
</dbReference>
<evidence type="ECO:0000256" key="1">
    <source>
        <dbReference type="SAM" id="MobiDB-lite"/>
    </source>
</evidence>
<gene>
    <name evidence="2" type="ORF">LY89DRAFT_593539</name>
</gene>
<dbReference type="EMBL" id="KQ947425">
    <property type="protein sequence ID" value="KUJ12074.1"/>
    <property type="molecule type" value="Genomic_DNA"/>
</dbReference>
<dbReference type="GO" id="GO:0007034">
    <property type="term" value="P:vacuolar transport"/>
    <property type="evidence" value="ECO:0007669"/>
    <property type="project" value="TreeGrafter"/>
</dbReference>
<feature type="compositionally biased region" description="Basic and acidic residues" evidence="1">
    <location>
        <begin position="69"/>
        <end position="125"/>
    </location>
</feature>
<feature type="compositionally biased region" description="Basic and acidic residues" evidence="1">
    <location>
        <begin position="161"/>
        <end position="171"/>
    </location>
</feature>
<dbReference type="PANTHER" id="PTHR28218:SF1">
    <property type="entry name" value="VPS4-ASSOCIATED PROTEIN 1"/>
    <property type="match status" value="1"/>
</dbReference>
<dbReference type="InterPro" id="IPR013640">
    <property type="entry name" value="Vfa1"/>
</dbReference>
<keyword evidence="3" id="KW-1185">Reference proteome</keyword>
<dbReference type="PANTHER" id="PTHR28218">
    <property type="entry name" value="VPS4-ASSOCIATED PROTEIN 1"/>
    <property type="match status" value="1"/>
</dbReference>
<evidence type="ECO:0000313" key="3">
    <source>
        <dbReference type="Proteomes" id="UP000070700"/>
    </source>
</evidence>
<protein>
    <submittedName>
        <fullName evidence="2">DUF1742-domain-containing protein</fullName>
    </submittedName>
</protein>
<evidence type="ECO:0000313" key="2">
    <source>
        <dbReference type="EMBL" id="KUJ12074.1"/>
    </source>
</evidence>
<dbReference type="KEGG" id="psco:LY89DRAFT_593539"/>